<evidence type="ECO:0000313" key="3">
    <source>
        <dbReference type="Proteomes" id="UP000264541"/>
    </source>
</evidence>
<gene>
    <name evidence="2" type="ORF">D0469_02625</name>
</gene>
<dbReference type="InterPro" id="IPR014957">
    <property type="entry name" value="IDEAL_dom"/>
</dbReference>
<dbReference type="Gene3D" id="4.10.810.10">
    <property type="entry name" value="Virus Scaffolding Protein, Chain A"/>
    <property type="match status" value="1"/>
</dbReference>
<evidence type="ECO:0000313" key="2">
    <source>
        <dbReference type="EMBL" id="RFU71229.1"/>
    </source>
</evidence>
<feature type="domain" description="IDEAL" evidence="1">
    <location>
        <begin position="49"/>
        <end position="82"/>
    </location>
</feature>
<evidence type="ECO:0000259" key="1">
    <source>
        <dbReference type="Pfam" id="PF08858"/>
    </source>
</evidence>
<dbReference type="InterPro" id="IPR027393">
    <property type="entry name" value="Virus_scaffolding_prot_C"/>
</dbReference>
<dbReference type="AlphaFoldDB" id="A0A372LSQ7"/>
<dbReference type="EMBL" id="QVTE01000007">
    <property type="protein sequence ID" value="RFU71229.1"/>
    <property type="molecule type" value="Genomic_DNA"/>
</dbReference>
<dbReference type="RefSeq" id="WP_117325105.1">
    <property type="nucleotide sequence ID" value="NZ_QVTE01000007.1"/>
</dbReference>
<reference evidence="2 3" key="1">
    <citation type="submission" date="2018-08" db="EMBL/GenBank/DDBJ databases">
        <title>Bacillus chawlae sp. nov., Bacillus glennii sp. nov., and Bacillus saganii sp. nov. Isolated from the Vehicle Assembly Building at Kennedy Space Center where the Viking Spacecraft were Assembled.</title>
        <authorList>
            <person name="Seuylemezian A."/>
            <person name="Vaishampayan P."/>
        </authorList>
    </citation>
    <scope>NUCLEOTIDE SEQUENCE [LARGE SCALE GENOMIC DNA]</scope>
    <source>
        <strain evidence="2 3">V47-23a</strain>
    </source>
</reference>
<name>A0A372LSQ7_9BACI</name>
<sequence>MNHEYKSNLFDNEKYSASYLRGKMDKDDITTRKILLQEYTEYTGGANEIINRVQRQYLQNKRYSEIDKALDERDQARFLALTSDNWESVL</sequence>
<dbReference type="OrthoDB" id="2881339at2"/>
<accession>A0A372LSQ7</accession>
<protein>
    <submittedName>
        <fullName evidence="2">IDEAL domain-containing protein</fullName>
    </submittedName>
</protein>
<keyword evidence="3" id="KW-1185">Reference proteome</keyword>
<proteinExistence type="predicted"/>
<dbReference type="Proteomes" id="UP000264541">
    <property type="component" value="Unassembled WGS sequence"/>
</dbReference>
<dbReference type="Pfam" id="PF08858">
    <property type="entry name" value="IDEAL"/>
    <property type="match status" value="1"/>
</dbReference>
<organism evidence="2 3">
    <name type="scientific">Peribacillus saganii</name>
    <dbReference type="NCBI Taxonomy" id="2303992"/>
    <lineage>
        <taxon>Bacteria</taxon>
        <taxon>Bacillati</taxon>
        <taxon>Bacillota</taxon>
        <taxon>Bacilli</taxon>
        <taxon>Bacillales</taxon>
        <taxon>Bacillaceae</taxon>
        <taxon>Peribacillus</taxon>
    </lineage>
</organism>
<comment type="caution">
    <text evidence="2">The sequence shown here is derived from an EMBL/GenBank/DDBJ whole genome shotgun (WGS) entry which is preliminary data.</text>
</comment>